<evidence type="ECO:0000313" key="2">
    <source>
        <dbReference type="Proteomes" id="UP000434957"/>
    </source>
</evidence>
<keyword evidence="2" id="KW-1185">Reference proteome</keyword>
<dbReference type="AlphaFoldDB" id="A0A6A4C0P6"/>
<comment type="caution">
    <text evidence="1">The sequence shown here is derived from an EMBL/GenBank/DDBJ whole genome shotgun (WGS) entry which is preliminary data.</text>
</comment>
<protein>
    <submittedName>
        <fullName evidence="1">Uncharacterized protein</fullName>
    </submittedName>
</protein>
<dbReference type="Proteomes" id="UP000434957">
    <property type="component" value="Unassembled WGS sequence"/>
</dbReference>
<evidence type="ECO:0000313" key="1">
    <source>
        <dbReference type="EMBL" id="KAE9282762.1"/>
    </source>
</evidence>
<gene>
    <name evidence="1" type="ORF">PR003_g27320</name>
</gene>
<organism evidence="1 2">
    <name type="scientific">Phytophthora rubi</name>
    <dbReference type="NCBI Taxonomy" id="129364"/>
    <lineage>
        <taxon>Eukaryota</taxon>
        <taxon>Sar</taxon>
        <taxon>Stramenopiles</taxon>
        <taxon>Oomycota</taxon>
        <taxon>Peronosporomycetes</taxon>
        <taxon>Peronosporales</taxon>
        <taxon>Peronosporaceae</taxon>
        <taxon>Phytophthora</taxon>
    </lineage>
</organism>
<reference evidence="1 2" key="1">
    <citation type="submission" date="2018-08" db="EMBL/GenBank/DDBJ databases">
        <title>Genomic investigation of the strawberry pathogen Phytophthora fragariae indicates pathogenicity is determined by transcriptional variation in three key races.</title>
        <authorList>
            <person name="Adams T.M."/>
            <person name="Armitage A.D."/>
            <person name="Sobczyk M.K."/>
            <person name="Bates H.J."/>
            <person name="Dunwell J.M."/>
            <person name="Nellist C.F."/>
            <person name="Harrison R.J."/>
        </authorList>
    </citation>
    <scope>NUCLEOTIDE SEQUENCE [LARGE SCALE GENOMIC DNA]</scope>
    <source>
        <strain evidence="1 2">SCRP333</strain>
    </source>
</reference>
<name>A0A6A4C0P6_9STRA</name>
<accession>A0A6A4C0P6</accession>
<proteinExistence type="predicted"/>
<dbReference type="EMBL" id="QXFT01003774">
    <property type="protein sequence ID" value="KAE9282762.1"/>
    <property type="molecule type" value="Genomic_DNA"/>
</dbReference>
<sequence length="80" mass="9037">MNKRGTVNSVYCHTIMQLATKMPEPLSRRPYPSTRYAEVYHSRNSSAGAVVKTSATLDPTKRWTPTVYDYCSTGIHMSTH</sequence>